<feature type="domain" description="ATP-grasp" evidence="2">
    <location>
        <begin position="117"/>
        <end position="300"/>
    </location>
</feature>
<dbReference type="GO" id="GO:0005524">
    <property type="term" value="F:ATP binding"/>
    <property type="evidence" value="ECO:0007669"/>
    <property type="project" value="UniProtKB-UniRule"/>
</dbReference>
<dbReference type="Proteomes" id="UP000490386">
    <property type="component" value="Unassembled WGS sequence"/>
</dbReference>
<dbReference type="SUPFAM" id="SSF56059">
    <property type="entry name" value="Glutathione synthetase ATP-binding domain-like"/>
    <property type="match status" value="1"/>
</dbReference>
<dbReference type="PROSITE" id="PS50975">
    <property type="entry name" value="ATP_GRASP"/>
    <property type="match status" value="1"/>
</dbReference>
<keyword evidence="1" id="KW-0067">ATP-binding</keyword>
<gene>
    <name evidence="3" type="ORF">F8O03_14315</name>
</gene>
<keyword evidence="1" id="KW-0547">Nucleotide-binding</keyword>
<dbReference type="EMBL" id="WBJX01000005">
    <property type="protein sequence ID" value="KAB1636745.1"/>
    <property type="molecule type" value="Genomic_DNA"/>
</dbReference>
<evidence type="ECO:0000256" key="1">
    <source>
        <dbReference type="PROSITE-ProRule" id="PRU00409"/>
    </source>
</evidence>
<accession>A0A7J5AYW3</accession>
<organism evidence="3 4">
    <name type="scientific">Pseudoclavibacter terrae</name>
    <dbReference type="NCBI Taxonomy" id="1530195"/>
    <lineage>
        <taxon>Bacteria</taxon>
        <taxon>Bacillati</taxon>
        <taxon>Actinomycetota</taxon>
        <taxon>Actinomycetes</taxon>
        <taxon>Micrococcales</taxon>
        <taxon>Microbacteriaceae</taxon>
        <taxon>Pseudoclavibacter</taxon>
    </lineage>
</organism>
<protein>
    <submittedName>
        <fullName evidence="3">Carbamoyl-phosphate synthase large subunit</fullName>
    </submittedName>
</protein>
<name>A0A7J5AYW3_9MICO</name>
<dbReference type="Gene3D" id="3.40.50.20">
    <property type="match status" value="1"/>
</dbReference>
<reference evidence="3 4" key="1">
    <citation type="submission" date="2019-09" db="EMBL/GenBank/DDBJ databases">
        <title>Phylogeny of genus Pseudoclavibacter and closely related genus.</title>
        <authorList>
            <person name="Li Y."/>
        </authorList>
    </citation>
    <scope>NUCLEOTIDE SEQUENCE [LARGE SCALE GENOMIC DNA]</scope>
    <source>
        <strain evidence="3 4">THG-MD12</strain>
    </source>
</reference>
<evidence type="ECO:0000259" key="2">
    <source>
        <dbReference type="PROSITE" id="PS50975"/>
    </source>
</evidence>
<dbReference type="InterPro" id="IPR011761">
    <property type="entry name" value="ATP-grasp"/>
</dbReference>
<sequence>MRVLVTSSRNTFALDLIRKLGSTGHTVFASDTYAGAIGNHSKYLAGHFVTSSPRFNTDEFIGDLVNIVEEHRIDVIIPTFEEAFYLAARGHELPDGTSVFTGGFEQLARLHDKASFKRLAIEAGVPVPETIVANSPEELQAAIDQYPRYFARAAFSRGGVGLLTNTGPLAGKMSVDEAVPTPDQPWLVQPFVDGPMICTYSIVVDGRVTAHCTYRAPEQWAHSTGISFLAIDSTETLDYTQKLVDALDSSYTGQLSFDFVDNDGGLFAIECNPRPTSGVILLEAEEVSQAFAGTNPEPFVVAPGVERQVKLAVLADAFAEPIKHLPKSLHDLLHVRDVGAGWHDELAMLWSPATIVHGAQLSHGERTELLAALGADIVWNGEPIDGMLPEDRAALEAVHEQRV</sequence>
<evidence type="ECO:0000313" key="4">
    <source>
        <dbReference type="Proteomes" id="UP000490386"/>
    </source>
</evidence>
<comment type="caution">
    <text evidence="3">The sequence shown here is derived from an EMBL/GenBank/DDBJ whole genome shotgun (WGS) entry which is preliminary data.</text>
</comment>
<evidence type="ECO:0000313" key="3">
    <source>
        <dbReference type="EMBL" id="KAB1636745.1"/>
    </source>
</evidence>
<dbReference type="RefSeq" id="WP_151424468.1">
    <property type="nucleotide sequence ID" value="NZ_WBJX01000005.1"/>
</dbReference>
<keyword evidence="4" id="KW-1185">Reference proteome</keyword>
<dbReference type="GO" id="GO:0046872">
    <property type="term" value="F:metal ion binding"/>
    <property type="evidence" value="ECO:0007669"/>
    <property type="project" value="InterPro"/>
</dbReference>
<dbReference type="AlphaFoldDB" id="A0A7J5AYW3"/>
<dbReference type="OrthoDB" id="40611at2"/>
<proteinExistence type="predicted"/>
<dbReference type="Gene3D" id="3.30.470.20">
    <property type="entry name" value="ATP-grasp fold, B domain"/>
    <property type="match status" value="1"/>
</dbReference>